<dbReference type="AlphaFoldDB" id="K0IE46"/>
<keyword evidence="5" id="KW-0560">Oxidoreductase</keyword>
<dbReference type="InterPro" id="IPR001940">
    <property type="entry name" value="Peptidase_S1C"/>
</dbReference>
<dbReference type="Pfam" id="PF13365">
    <property type="entry name" value="Trypsin_2"/>
    <property type="match status" value="1"/>
</dbReference>
<organism evidence="5 6">
    <name type="scientific">Nitrososphaera gargensis (strain Ga9.2)</name>
    <dbReference type="NCBI Taxonomy" id="1237085"/>
    <lineage>
        <taxon>Archaea</taxon>
        <taxon>Nitrososphaerota</taxon>
        <taxon>Nitrososphaeria</taxon>
        <taxon>Nitrososphaerales</taxon>
        <taxon>Nitrososphaeraceae</taxon>
        <taxon>Nitrososphaera</taxon>
    </lineage>
</organism>
<dbReference type="STRING" id="1237085.Ngar_c27100"/>
<evidence type="ECO:0000259" key="4">
    <source>
        <dbReference type="SMART" id="SM00228"/>
    </source>
</evidence>
<dbReference type="PRINTS" id="PR00834">
    <property type="entry name" value="PROTEASES2C"/>
</dbReference>
<evidence type="ECO:0000256" key="2">
    <source>
        <dbReference type="ARBA" id="ARBA00022670"/>
    </source>
</evidence>
<keyword evidence="6" id="KW-1185">Reference proteome</keyword>
<sequence>MKKTVQKQVAILAIISALLSSALAIQVVRDGGLALGQLVSPAMQTLPNINAGQSQQCSNKGTASTTTVSSSNASAILDAESAALNQVFKKAGGSVVQITSSVKTVIPNIIINGNPLEQQSTRLGSGFVYDTQGRIITNNHVVDGSKTVDVTFIDGNTYSAKVVATDAFSDIAVLQITDDFSSEHLTPLSLGDSSQLQVGQQVIAIGNPFGLSDTMTTGIVSQVGRLLPNEEMGFSIPNVIQTDAAINPGNSGGPLLDLQGNVVGVNTAISSSTGEFSGVGFAIPSNAVARIVPHLIQDGKYDHPWLGIAGTSLTPDLAEKMELPKDFKGVAIASVAPRGPADKAGIIGATRNDIPAGDVVTAINWHAVKRIEDIFFYIEEHTSVGDKVTITVYRDGHSKDLTATLQARPLPVMQTS</sequence>
<dbReference type="InterPro" id="IPR051201">
    <property type="entry name" value="Chloro_Bact_Ser_Proteases"/>
</dbReference>
<dbReference type="EMBL" id="CP002408">
    <property type="protein sequence ID" value="AFU59631.1"/>
    <property type="molecule type" value="Genomic_DNA"/>
</dbReference>
<dbReference type="KEGG" id="nga:Ngar_c27100"/>
<protein>
    <submittedName>
        <fullName evidence="5">2-alkenal reductase</fullName>
        <ecNumber evidence="5">1.3.1.74</ecNumber>
    </submittedName>
</protein>
<dbReference type="RefSeq" id="WP_015020166.1">
    <property type="nucleotide sequence ID" value="NC_018719.1"/>
</dbReference>
<dbReference type="PANTHER" id="PTHR43343">
    <property type="entry name" value="PEPTIDASE S12"/>
    <property type="match status" value="1"/>
</dbReference>
<dbReference type="Proteomes" id="UP000008037">
    <property type="component" value="Chromosome"/>
</dbReference>
<dbReference type="SMART" id="SM00228">
    <property type="entry name" value="PDZ"/>
    <property type="match status" value="1"/>
</dbReference>
<reference evidence="5 6" key="1">
    <citation type="journal article" date="2012" name="Environ. Microbiol.">
        <title>The genome of the ammonia-oxidizing Candidatus Nitrososphaera gargensis: insights into metabolic versatility and environmental adaptations.</title>
        <authorList>
            <person name="Spang A."/>
            <person name="Poehlein A."/>
            <person name="Offre P."/>
            <person name="Zumbragel S."/>
            <person name="Haider S."/>
            <person name="Rychlik N."/>
            <person name="Nowka B."/>
            <person name="Schmeisser C."/>
            <person name="Lebedeva E.V."/>
            <person name="Rattei T."/>
            <person name="Bohm C."/>
            <person name="Schmid M."/>
            <person name="Galushko A."/>
            <person name="Hatzenpichler R."/>
            <person name="Weinmaier T."/>
            <person name="Daniel R."/>
            <person name="Schleper C."/>
            <person name="Spieck E."/>
            <person name="Streit W."/>
            <person name="Wagner M."/>
        </authorList>
    </citation>
    <scope>NUCLEOTIDE SEQUENCE [LARGE SCALE GENOMIC DNA]</scope>
    <source>
        <strain evidence="6">Ga9.2</strain>
    </source>
</reference>
<dbReference type="Gene3D" id="2.40.10.10">
    <property type="entry name" value="Trypsin-like serine proteases"/>
    <property type="match status" value="2"/>
</dbReference>
<dbReference type="Pfam" id="PF13180">
    <property type="entry name" value="PDZ_2"/>
    <property type="match status" value="1"/>
</dbReference>
<dbReference type="InterPro" id="IPR043504">
    <property type="entry name" value="Peptidase_S1_PA_chymotrypsin"/>
</dbReference>
<dbReference type="InterPro" id="IPR009003">
    <property type="entry name" value="Peptidase_S1_PA"/>
</dbReference>
<evidence type="ECO:0000256" key="3">
    <source>
        <dbReference type="ARBA" id="ARBA00022801"/>
    </source>
</evidence>
<dbReference type="PANTHER" id="PTHR43343:SF3">
    <property type="entry name" value="PROTEASE DO-LIKE 8, CHLOROPLASTIC"/>
    <property type="match status" value="1"/>
</dbReference>
<dbReference type="GO" id="GO:0006508">
    <property type="term" value="P:proteolysis"/>
    <property type="evidence" value="ECO:0007669"/>
    <property type="project" value="UniProtKB-KW"/>
</dbReference>
<evidence type="ECO:0000313" key="6">
    <source>
        <dbReference type="Proteomes" id="UP000008037"/>
    </source>
</evidence>
<dbReference type="GO" id="GO:0004252">
    <property type="term" value="F:serine-type endopeptidase activity"/>
    <property type="evidence" value="ECO:0007669"/>
    <property type="project" value="InterPro"/>
</dbReference>
<dbReference type="BioCyc" id="CNIT1237085:G1324-2710-MONOMER"/>
<dbReference type="InParanoid" id="K0IE46"/>
<dbReference type="SUPFAM" id="SSF50494">
    <property type="entry name" value="Trypsin-like serine proteases"/>
    <property type="match status" value="1"/>
</dbReference>
<gene>
    <name evidence="5" type="ordered locus">Ngar_c27100</name>
</gene>
<dbReference type="InterPro" id="IPR036034">
    <property type="entry name" value="PDZ_sf"/>
</dbReference>
<dbReference type="HOGENOM" id="CLU_020120_2_0_2"/>
<dbReference type="GO" id="GO:0032440">
    <property type="term" value="F:2-alkenal reductase [NAD(P)H] activity"/>
    <property type="evidence" value="ECO:0007669"/>
    <property type="project" value="UniProtKB-EC"/>
</dbReference>
<name>K0IE46_NITGG</name>
<comment type="similarity">
    <text evidence="1">Belongs to the peptidase S1C family.</text>
</comment>
<feature type="domain" description="PDZ" evidence="4">
    <location>
        <begin position="304"/>
        <end position="396"/>
    </location>
</feature>
<accession>K0IE46</accession>
<dbReference type="EC" id="1.3.1.74" evidence="5"/>
<keyword evidence="3" id="KW-0378">Hydrolase</keyword>
<evidence type="ECO:0000313" key="5">
    <source>
        <dbReference type="EMBL" id="AFU59631.1"/>
    </source>
</evidence>
<dbReference type="Gene3D" id="2.30.42.10">
    <property type="match status" value="1"/>
</dbReference>
<dbReference type="SUPFAM" id="SSF50156">
    <property type="entry name" value="PDZ domain-like"/>
    <property type="match status" value="1"/>
</dbReference>
<keyword evidence="2" id="KW-0645">Protease</keyword>
<dbReference type="InterPro" id="IPR001478">
    <property type="entry name" value="PDZ"/>
</dbReference>
<evidence type="ECO:0000256" key="1">
    <source>
        <dbReference type="ARBA" id="ARBA00010541"/>
    </source>
</evidence>
<dbReference type="GeneID" id="13794729"/>
<proteinExistence type="inferred from homology"/>